<reference evidence="4" key="1">
    <citation type="journal article" date="2019" name="Int. J. Syst. Evol. Microbiol.">
        <title>The Global Catalogue of Microorganisms (GCM) 10K type strain sequencing project: providing services to taxonomists for standard genome sequencing and annotation.</title>
        <authorList>
            <consortium name="The Broad Institute Genomics Platform"/>
            <consortium name="The Broad Institute Genome Sequencing Center for Infectious Disease"/>
            <person name="Wu L."/>
            <person name="Ma J."/>
        </authorList>
    </citation>
    <scope>NUCLEOTIDE SEQUENCE [LARGE SCALE GENOMIC DNA]</scope>
    <source>
        <strain evidence="4">JCM 4253</strain>
    </source>
</reference>
<keyword evidence="2" id="KW-0732">Signal</keyword>
<dbReference type="AlphaFoldDB" id="A0A919C330"/>
<proteinExistence type="predicted"/>
<accession>A0A919C330</accession>
<feature type="compositionally biased region" description="Polar residues" evidence="1">
    <location>
        <begin position="24"/>
        <end position="41"/>
    </location>
</feature>
<name>A0A919C330_9ACTN</name>
<dbReference type="Proteomes" id="UP000619355">
    <property type="component" value="Unassembled WGS sequence"/>
</dbReference>
<keyword evidence="4" id="KW-1185">Reference proteome</keyword>
<feature type="compositionally biased region" description="Basic residues" evidence="1">
    <location>
        <begin position="73"/>
        <end position="82"/>
    </location>
</feature>
<dbReference type="EMBL" id="BNBF01000003">
    <property type="protein sequence ID" value="GHG40282.1"/>
    <property type="molecule type" value="Genomic_DNA"/>
</dbReference>
<gene>
    <name evidence="3" type="ORF">GCM10018980_14400</name>
</gene>
<evidence type="ECO:0000256" key="2">
    <source>
        <dbReference type="SAM" id="SignalP"/>
    </source>
</evidence>
<protein>
    <submittedName>
        <fullName evidence="3">Uncharacterized protein</fullName>
    </submittedName>
</protein>
<evidence type="ECO:0000313" key="3">
    <source>
        <dbReference type="EMBL" id="GHG40282.1"/>
    </source>
</evidence>
<feature type="signal peptide" evidence="2">
    <location>
        <begin position="1"/>
        <end position="23"/>
    </location>
</feature>
<evidence type="ECO:0000313" key="4">
    <source>
        <dbReference type="Proteomes" id="UP000619355"/>
    </source>
</evidence>
<feature type="chain" id="PRO_5036804365" evidence="2">
    <location>
        <begin position="24"/>
        <end position="82"/>
    </location>
</feature>
<comment type="caution">
    <text evidence="3">The sequence shown here is derived from an EMBL/GenBank/DDBJ whole genome shotgun (WGS) entry which is preliminary data.</text>
</comment>
<feature type="region of interest" description="Disordered" evidence="1">
    <location>
        <begin position="19"/>
        <end position="82"/>
    </location>
</feature>
<sequence length="82" mass="8111">MRHPPRSALSAAAGAIAPVPSSALPTASPQAATPVSTTSPSPGAGHEPVDAQGTTRAPSLVRHGTPTACGTGQRHRLRALTS</sequence>
<organism evidence="3 4">
    <name type="scientific">Streptomyces capoamus</name>
    <dbReference type="NCBI Taxonomy" id="68183"/>
    <lineage>
        <taxon>Bacteria</taxon>
        <taxon>Bacillati</taxon>
        <taxon>Actinomycetota</taxon>
        <taxon>Actinomycetes</taxon>
        <taxon>Kitasatosporales</taxon>
        <taxon>Streptomycetaceae</taxon>
        <taxon>Streptomyces</taxon>
    </lineage>
</organism>
<evidence type="ECO:0000256" key="1">
    <source>
        <dbReference type="SAM" id="MobiDB-lite"/>
    </source>
</evidence>